<keyword evidence="6" id="KW-0479">Metal-binding</keyword>
<evidence type="ECO:0000256" key="2">
    <source>
        <dbReference type="ARBA" id="ARBA00005002"/>
    </source>
</evidence>
<organism evidence="11">
    <name type="scientific">marine sediment metagenome</name>
    <dbReference type="NCBI Taxonomy" id="412755"/>
    <lineage>
        <taxon>unclassified sequences</taxon>
        <taxon>metagenomes</taxon>
        <taxon>ecological metagenomes</taxon>
    </lineage>
</organism>
<proteinExistence type="predicted"/>
<evidence type="ECO:0000256" key="8">
    <source>
        <dbReference type="ARBA" id="ARBA00022833"/>
    </source>
</evidence>
<evidence type="ECO:0000256" key="3">
    <source>
        <dbReference type="ARBA" id="ARBA00012745"/>
    </source>
</evidence>
<keyword evidence="4" id="KW-0444">Lipid biosynthesis</keyword>
<dbReference type="NCBIfam" id="TIGR00325">
    <property type="entry name" value="lpxC"/>
    <property type="match status" value="1"/>
</dbReference>
<dbReference type="Gene3D" id="3.30.230.20">
    <property type="entry name" value="lpxc deacetylase, domain 1"/>
    <property type="match status" value="1"/>
</dbReference>
<dbReference type="GO" id="GO:0016020">
    <property type="term" value="C:membrane"/>
    <property type="evidence" value="ECO:0007669"/>
    <property type="project" value="GOC"/>
</dbReference>
<keyword evidence="9" id="KW-0443">Lipid metabolism</keyword>
<evidence type="ECO:0000256" key="4">
    <source>
        <dbReference type="ARBA" id="ARBA00022516"/>
    </source>
</evidence>
<dbReference type="Pfam" id="PF03331">
    <property type="entry name" value="LpxC"/>
    <property type="match status" value="1"/>
</dbReference>
<comment type="catalytic activity">
    <reaction evidence="10">
        <text>a UDP-3-O-[(3R)-3-hydroxyacyl]-N-acetyl-alpha-D-glucosamine + H2O = a UDP-3-O-[(3R)-3-hydroxyacyl]-alpha-D-glucosamine + acetate</text>
        <dbReference type="Rhea" id="RHEA:67816"/>
        <dbReference type="ChEBI" id="CHEBI:15377"/>
        <dbReference type="ChEBI" id="CHEBI:30089"/>
        <dbReference type="ChEBI" id="CHEBI:137740"/>
        <dbReference type="ChEBI" id="CHEBI:173225"/>
        <dbReference type="EC" id="3.5.1.108"/>
    </reaction>
</comment>
<dbReference type="EMBL" id="LAZR01004317">
    <property type="protein sequence ID" value="KKN09691.1"/>
    <property type="molecule type" value="Genomic_DNA"/>
</dbReference>
<evidence type="ECO:0000256" key="5">
    <source>
        <dbReference type="ARBA" id="ARBA00022556"/>
    </source>
</evidence>
<dbReference type="InterPro" id="IPR015870">
    <property type="entry name" value="UDP-acyl_N-AcGlcN_deAcase_N"/>
</dbReference>
<keyword evidence="7" id="KW-0378">Hydrolase</keyword>
<dbReference type="GO" id="GO:0103117">
    <property type="term" value="F:UDP-3-O-acyl-N-acetylglucosamine deacetylase activity"/>
    <property type="evidence" value="ECO:0007669"/>
    <property type="project" value="UniProtKB-EC"/>
</dbReference>
<evidence type="ECO:0000256" key="10">
    <source>
        <dbReference type="ARBA" id="ARBA00024535"/>
    </source>
</evidence>
<dbReference type="SUPFAM" id="SSF54211">
    <property type="entry name" value="Ribosomal protein S5 domain 2-like"/>
    <property type="match status" value="2"/>
</dbReference>
<accession>A0A0F9Q908</accession>
<dbReference type="InterPro" id="IPR004463">
    <property type="entry name" value="UDP-acyl_GlcNac_deAcase"/>
</dbReference>
<evidence type="ECO:0000313" key="11">
    <source>
        <dbReference type="EMBL" id="KKN09691.1"/>
    </source>
</evidence>
<evidence type="ECO:0000256" key="9">
    <source>
        <dbReference type="ARBA" id="ARBA00023098"/>
    </source>
</evidence>
<dbReference type="GO" id="GO:0009245">
    <property type="term" value="P:lipid A biosynthetic process"/>
    <property type="evidence" value="ECO:0007669"/>
    <property type="project" value="UniProtKB-KW"/>
</dbReference>
<dbReference type="PANTHER" id="PTHR33694:SF1">
    <property type="entry name" value="UDP-3-O-ACYL-N-ACETYLGLUCOSAMINE DEACETYLASE 1, MITOCHONDRIAL-RELATED"/>
    <property type="match status" value="1"/>
</dbReference>
<dbReference type="UniPathway" id="UPA00359">
    <property type="reaction ID" value="UER00478"/>
</dbReference>
<evidence type="ECO:0000256" key="6">
    <source>
        <dbReference type="ARBA" id="ARBA00022723"/>
    </source>
</evidence>
<dbReference type="Gene3D" id="3.30.1700.10">
    <property type="entry name" value="lpxc deacetylase, domain 2"/>
    <property type="match status" value="1"/>
</dbReference>
<evidence type="ECO:0000256" key="1">
    <source>
        <dbReference type="ARBA" id="ARBA00001947"/>
    </source>
</evidence>
<dbReference type="GO" id="GO:0046872">
    <property type="term" value="F:metal ion binding"/>
    <property type="evidence" value="ECO:0007669"/>
    <property type="project" value="UniProtKB-KW"/>
</dbReference>
<evidence type="ECO:0000256" key="7">
    <source>
        <dbReference type="ARBA" id="ARBA00022801"/>
    </source>
</evidence>
<comment type="cofactor">
    <cofactor evidence="1">
        <name>Zn(2+)</name>
        <dbReference type="ChEBI" id="CHEBI:29105"/>
    </cofactor>
</comment>
<keyword evidence="5" id="KW-0441">Lipid A biosynthesis</keyword>
<dbReference type="EC" id="3.5.1.108" evidence="3"/>
<sequence length="246" mass="27380">MGEIIFRRTDLDNLELALDPNKIETKSSTYLVSEECKIQTLEHLLAVLYMLGIDSLIIEINGDEIPIMDGSASPFVLEILSAGIMSLPERKKSIKIIKPSSLEEKDAAFSFSPDSGFKITYSIEYDHPAIQRQELSLSLNLENFIKEVAPARTFGFLKDVPALRAQGLAAGGSLENAVVLDEKSVISGPLRYPDEFVRHKILDLIGDLSLMGFPLTGHFKAHKAGHSLHLKAIHFLLDNPEFWTYI</sequence>
<dbReference type="AlphaFoldDB" id="A0A0F9Q908"/>
<gene>
    <name evidence="11" type="ORF">LCGC14_1044050</name>
</gene>
<comment type="pathway">
    <text evidence="2">Glycolipid biosynthesis; lipid IV(A) biosynthesis; lipid IV(A) from (3R)-3-hydroxytetradecanoyl-[acyl-carrier-protein] and UDP-N-acetyl-alpha-D-glucosamine: step 2/6.</text>
</comment>
<reference evidence="11" key="1">
    <citation type="journal article" date="2015" name="Nature">
        <title>Complex archaea that bridge the gap between prokaryotes and eukaryotes.</title>
        <authorList>
            <person name="Spang A."/>
            <person name="Saw J.H."/>
            <person name="Jorgensen S.L."/>
            <person name="Zaremba-Niedzwiedzka K."/>
            <person name="Martijn J."/>
            <person name="Lind A.E."/>
            <person name="van Eijk R."/>
            <person name="Schleper C."/>
            <person name="Guy L."/>
            <person name="Ettema T.J."/>
        </authorList>
    </citation>
    <scope>NUCLEOTIDE SEQUENCE</scope>
</reference>
<comment type="caution">
    <text evidence="11">The sequence shown here is derived from an EMBL/GenBank/DDBJ whole genome shotgun (WGS) entry which is preliminary data.</text>
</comment>
<keyword evidence="8" id="KW-0862">Zinc</keyword>
<protein>
    <recommendedName>
        <fullName evidence="3">UDP-3-O-acyl-N-acetylglucosamine deacetylase</fullName>
        <ecNumber evidence="3">3.5.1.108</ecNumber>
    </recommendedName>
</protein>
<dbReference type="InterPro" id="IPR020568">
    <property type="entry name" value="Ribosomal_Su5_D2-typ_SF"/>
</dbReference>
<name>A0A0F9Q908_9ZZZZ</name>
<dbReference type="PANTHER" id="PTHR33694">
    <property type="entry name" value="UDP-3-O-ACYL-N-ACETYLGLUCOSAMINE DEACETYLASE 1, MITOCHONDRIAL-RELATED"/>
    <property type="match status" value="1"/>
</dbReference>
<dbReference type="InterPro" id="IPR011334">
    <property type="entry name" value="UDP-acyl_GlcNac_deAcase_C"/>
</dbReference>